<evidence type="ECO:0008006" key="3">
    <source>
        <dbReference type="Google" id="ProtNLM"/>
    </source>
</evidence>
<protein>
    <recommendedName>
        <fullName evidence="3">NERD domain-containing protein</fullName>
    </recommendedName>
</protein>
<evidence type="ECO:0000313" key="2">
    <source>
        <dbReference type="Proteomes" id="UP000288096"/>
    </source>
</evidence>
<dbReference type="RefSeq" id="WP_124327631.1">
    <property type="nucleotide sequence ID" value="NZ_BEXT01000001.1"/>
</dbReference>
<dbReference type="Proteomes" id="UP000288096">
    <property type="component" value="Unassembled WGS sequence"/>
</dbReference>
<proteinExistence type="predicted"/>
<name>A0A401FTA0_9BACT</name>
<comment type="caution">
    <text evidence="1">The sequence shown here is derived from an EMBL/GenBank/DDBJ whole genome shotgun (WGS) entry which is preliminary data.</text>
</comment>
<accession>A0A401FTA0</accession>
<reference evidence="2" key="1">
    <citation type="submission" date="2017-11" db="EMBL/GenBank/DDBJ databases">
        <authorList>
            <person name="Watanabe M."/>
            <person name="Kojima H."/>
        </authorList>
    </citation>
    <scope>NUCLEOTIDE SEQUENCE [LARGE SCALE GENOMIC DNA]</scope>
    <source>
        <strain evidence="2">Tokyo 01</strain>
    </source>
</reference>
<reference evidence="2" key="2">
    <citation type="submission" date="2019-01" db="EMBL/GenBank/DDBJ databases">
        <title>Genome sequence of Desulfonema ishimotonii strain Tokyo 01.</title>
        <authorList>
            <person name="Fukui M."/>
        </authorList>
    </citation>
    <scope>NUCLEOTIDE SEQUENCE [LARGE SCALE GENOMIC DNA]</scope>
    <source>
        <strain evidence="2">Tokyo 01</strain>
    </source>
</reference>
<dbReference type="OrthoDB" id="5522316at2"/>
<dbReference type="AlphaFoldDB" id="A0A401FTA0"/>
<sequence>MTPIDEGALSFEFGEKWQVFKLDDHSYYRKGFEKLDGTKAVDFLGILNKKALYFIEVKDFRGHRIENKDRLITGELATEIAQKVRDSIACIIGAFQTENNPELWNVYARLLGAKPNSVRVVLWLETDSPISCLRMRQKVQASVKAKVFKQKLKWLTSRVLVCSLGANGIPDVEVCKRPSEK</sequence>
<gene>
    <name evidence="1" type="ORF">DENIS_1137</name>
</gene>
<dbReference type="EMBL" id="BEXT01000001">
    <property type="protein sequence ID" value="GBC60186.1"/>
    <property type="molecule type" value="Genomic_DNA"/>
</dbReference>
<evidence type="ECO:0000313" key="1">
    <source>
        <dbReference type="EMBL" id="GBC60186.1"/>
    </source>
</evidence>
<organism evidence="1 2">
    <name type="scientific">Desulfonema ishimotonii</name>
    <dbReference type="NCBI Taxonomy" id="45657"/>
    <lineage>
        <taxon>Bacteria</taxon>
        <taxon>Pseudomonadati</taxon>
        <taxon>Thermodesulfobacteriota</taxon>
        <taxon>Desulfobacteria</taxon>
        <taxon>Desulfobacterales</taxon>
        <taxon>Desulfococcaceae</taxon>
        <taxon>Desulfonema</taxon>
    </lineage>
</organism>
<keyword evidence="2" id="KW-1185">Reference proteome</keyword>